<gene>
    <name evidence="4" type="ORF">HRR80_007397</name>
</gene>
<evidence type="ECO:0008006" key="6">
    <source>
        <dbReference type="Google" id="ProtNLM"/>
    </source>
</evidence>
<comment type="similarity">
    <text evidence="1">Belongs to the short-chain dehydrogenases/reductases (SDR) family.</text>
</comment>
<evidence type="ECO:0000313" key="5">
    <source>
        <dbReference type="Proteomes" id="UP001161757"/>
    </source>
</evidence>
<dbReference type="Gene3D" id="3.40.50.720">
    <property type="entry name" value="NAD(P)-binding Rossmann-like Domain"/>
    <property type="match status" value="1"/>
</dbReference>
<evidence type="ECO:0000256" key="2">
    <source>
        <dbReference type="ARBA" id="ARBA00022857"/>
    </source>
</evidence>
<evidence type="ECO:0000256" key="1">
    <source>
        <dbReference type="ARBA" id="ARBA00006484"/>
    </source>
</evidence>
<dbReference type="AlphaFoldDB" id="A0AAN6EP74"/>
<protein>
    <recommendedName>
        <fullName evidence="6">Short-chain dehydrogenase</fullName>
    </recommendedName>
</protein>
<comment type="caution">
    <text evidence="4">The sequence shown here is derived from an EMBL/GenBank/DDBJ whole genome shotgun (WGS) entry which is preliminary data.</text>
</comment>
<dbReference type="InterPro" id="IPR002347">
    <property type="entry name" value="SDR_fam"/>
</dbReference>
<reference evidence="4" key="1">
    <citation type="submission" date="2023-01" db="EMBL/GenBank/DDBJ databases">
        <title>Exophiala dermititidis isolated from Cystic Fibrosis Patient.</title>
        <authorList>
            <person name="Kurbessoian T."/>
            <person name="Crocker A."/>
            <person name="Murante D."/>
            <person name="Hogan D.A."/>
            <person name="Stajich J.E."/>
        </authorList>
    </citation>
    <scope>NUCLEOTIDE SEQUENCE</scope>
    <source>
        <strain evidence="4">Ex8</strain>
    </source>
</reference>
<dbReference type="EMBL" id="JAJGCB010000017">
    <property type="protein sequence ID" value="KAJ8988773.1"/>
    <property type="molecule type" value="Genomic_DNA"/>
</dbReference>
<dbReference type="Proteomes" id="UP001161757">
    <property type="component" value="Unassembled WGS sequence"/>
</dbReference>
<name>A0AAN6EP74_EXODE</name>
<dbReference type="PANTHER" id="PTHR24320:SF283">
    <property type="entry name" value="RETINOL DEHYDROGENASE 11"/>
    <property type="match status" value="1"/>
</dbReference>
<dbReference type="Pfam" id="PF00106">
    <property type="entry name" value="adh_short"/>
    <property type="match status" value="1"/>
</dbReference>
<evidence type="ECO:0000256" key="3">
    <source>
        <dbReference type="ARBA" id="ARBA00023002"/>
    </source>
</evidence>
<keyword evidence="2" id="KW-0521">NADP</keyword>
<dbReference type="SUPFAM" id="SSF51735">
    <property type="entry name" value="NAD(P)-binding Rossmann-fold domains"/>
    <property type="match status" value="1"/>
</dbReference>
<organism evidence="4 5">
    <name type="scientific">Exophiala dermatitidis</name>
    <name type="common">Black yeast-like fungus</name>
    <name type="synonym">Wangiella dermatitidis</name>
    <dbReference type="NCBI Taxonomy" id="5970"/>
    <lineage>
        <taxon>Eukaryota</taxon>
        <taxon>Fungi</taxon>
        <taxon>Dikarya</taxon>
        <taxon>Ascomycota</taxon>
        <taxon>Pezizomycotina</taxon>
        <taxon>Eurotiomycetes</taxon>
        <taxon>Chaetothyriomycetidae</taxon>
        <taxon>Chaetothyriales</taxon>
        <taxon>Herpotrichiellaceae</taxon>
        <taxon>Exophiala</taxon>
    </lineage>
</organism>
<sequence>MDQIHRDHPHVKVTFVQLSLGDKNSVRQAVEEVKTVLSGDGDKIDVLILNAAIMAAPYALLENGLESQFATNHLGHFLFTNLLLKADLIGSRIVVVSSSVTHRRLDSLMHHLKDLSYHQGKTYDPMTAYTVSKACNLLYAKRLAKMLKKKKISVFSLNPGSIRTNLQGYLTEEVIANTVEAMKADNPNWTVPVHKTLQQGCATQLRAALDPSLVSESGAYLDDCQVVTLPEHKDAEAYIDEVWAFSEKLVGEEFSF</sequence>
<dbReference type="InterPro" id="IPR036291">
    <property type="entry name" value="NAD(P)-bd_dom_sf"/>
</dbReference>
<evidence type="ECO:0000313" key="4">
    <source>
        <dbReference type="EMBL" id="KAJ8988773.1"/>
    </source>
</evidence>
<keyword evidence="3" id="KW-0560">Oxidoreductase</keyword>
<accession>A0AAN6EP74</accession>
<dbReference type="GO" id="GO:0016491">
    <property type="term" value="F:oxidoreductase activity"/>
    <property type="evidence" value="ECO:0007669"/>
    <property type="project" value="UniProtKB-KW"/>
</dbReference>
<proteinExistence type="inferred from homology"/>
<dbReference type="PANTHER" id="PTHR24320">
    <property type="entry name" value="RETINOL DEHYDROGENASE"/>
    <property type="match status" value="1"/>
</dbReference>